<keyword evidence="1 2" id="KW-0732">Signal</keyword>
<keyword evidence="4" id="KW-1185">Reference proteome</keyword>
<evidence type="ECO:0000313" key="3">
    <source>
        <dbReference type="EMBL" id="NHR07587.1"/>
    </source>
</evidence>
<dbReference type="EMBL" id="JAAOMA010000037">
    <property type="protein sequence ID" value="NHR07587.1"/>
    <property type="molecule type" value="Genomic_DNA"/>
</dbReference>
<dbReference type="InterPro" id="IPR036937">
    <property type="entry name" value="Adhesion_dom_fimbrial_sf"/>
</dbReference>
<comment type="caution">
    <text evidence="3">The sequence shown here is derived from an EMBL/GenBank/DDBJ whole genome shotgun (WGS) entry which is preliminary data.</text>
</comment>
<dbReference type="RefSeq" id="WP_166453366.1">
    <property type="nucleotide sequence ID" value="NZ_JAAOMA010000037.1"/>
</dbReference>
<dbReference type="PANTHER" id="PTHR33420">
    <property type="entry name" value="FIMBRIAL SUBUNIT ELFA-RELATED"/>
    <property type="match status" value="1"/>
</dbReference>
<reference evidence="3 4" key="1">
    <citation type="submission" date="2020-03" db="EMBL/GenBank/DDBJ databases">
        <title>Draft genome sequence of environmentally isolated cultures.</title>
        <authorList>
            <person name="Wilson H.S."/>
            <person name="De Leon M.E."/>
        </authorList>
    </citation>
    <scope>NUCLEOTIDE SEQUENCE [LARGE SCALE GENOMIC DNA]</scope>
    <source>
        <strain evidence="3 4">HSC-31F16</strain>
    </source>
</reference>
<dbReference type="SUPFAM" id="SSF49401">
    <property type="entry name" value="Bacterial adhesins"/>
    <property type="match status" value="1"/>
</dbReference>
<feature type="chain" id="PRO_5045774826" evidence="2">
    <location>
        <begin position="23"/>
        <end position="195"/>
    </location>
</feature>
<evidence type="ECO:0000256" key="2">
    <source>
        <dbReference type="SAM" id="SignalP"/>
    </source>
</evidence>
<proteinExistence type="predicted"/>
<dbReference type="PANTHER" id="PTHR33420:SF3">
    <property type="entry name" value="FIMBRIAL SUBUNIT ELFA"/>
    <property type="match status" value="1"/>
</dbReference>
<dbReference type="Gene3D" id="2.60.40.1090">
    <property type="entry name" value="Fimbrial-type adhesion domain"/>
    <property type="match status" value="1"/>
</dbReference>
<dbReference type="InterPro" id="IPR008966">
    <property type="entry name" value="Adhesion_dom_sf"/>
</dbReference>
<protein>
    <submittedName>
        <fullName evidence="3">Type 1 fimbrial protein</fullName>
    </submittedName>
</protein>
<sequence>MNKLAIIVSLALGVGMASQAFAANRGEIVFKGSVATSTCLIDGQEDGYKVVDFNNLTPDQIPTAGSAEVPFSLTVSGQSDVCNASRVQIAFNPNNQNVNKETGRLKLSGPSAASNLEIELYKGSGGSAVKIPLGSTNSADMPIATLTPGVPGDGQPVVQRSANIPLSAKLQRVNTGTVPGSGAVFSQIDYVLAYQ</sequence>
<evidence type="ECO:0000256" key="1">
    <source>
        <dbReference type="ARBA" id="ARBA00022729"/>
    </source>
</evidence>
<dbReference type="Proteomes" id="UP001515641">
    <property type="component" value="Unassembled WGS sequence"/>
</dbReference>
<organism evidence="3 4">
    <name type="scientific">Chromobacterium fluminis</name>
    <dbReference type="NCBI Taxonomy" id="3044269"/>
    <lineage>
        <taxon>Bacteria</taxon>
        <taxon>Pseudomonadati</taxon>
        <taxon>Pseudomonadota</taxon>
        <taxon>Betaproteobacteria</taxon>
        <taxon>Neisseriales</taxon>
        <taxon>Chromobacteriaceae</taxon>
        <taxon>Chromobacterium</taxon>
    </lineage>
</organism>
<gene>
    <name evidence="3" type="ORF">HA052_20575</name>
</gene>
<evidence type="ECO:0000313" key="4">
    <source>
        <dbReference type="Proteomes" id="UP001515641"/>
    </source>
</evidence>
<dbReference type="InterPro" id="IPR050263">
    <property type="entry name" value="Bact_Fimbrial_Adh_Pro"/>
</dbReference>
<name>A0ABX0LDJ1_9NEIS</name>
<feature type="signal peptide" evidence="2">
    <location>
        <begin position="1"/>
        <end position="22"/>
    </location>
</feature>
<accession>A0ABX0LDJ1</accession>